<comment type="similarity">
    <text evidence="1">Belongs to the DNA polymerase type-A family.</text>
</comment>
<dbReference type="GO" id="GO:0008409">
    <property type="term" value="F:5'-3' exonuclease activity"/>
    <property type="evidence" value="ECO:0007669"/>
    <property type="project" value="InterPro"/>
</dbReference>
<dbReference type="Pfam" id="PF01367">
    <property type="entry name" value="5_3_exonuc"/>
    <property type="match status" value="1"/>
</dbReference>
<reference evidence="14 15" key="1">
    <citation type="journal article" date="2016" name="Nat. Commun.">
        <title>Thousands of microbial genomes shed light on interconnected biogeochemical processes in an aquifer system.</title>
        <authorList>
            <person name="Anantharaman K."/>
            <person name="Brown C.T."/>
            <person name="Hug L.A."/>
            <person name="Sharon I."/>
            <person name="Castelle C.J."/>
            <person name="Probst A.J."/>
            <person name="Thomas B.C."/>
            <person name="Singh A."/>
            <person name="Wilkins M.J."/>
            <person name="Karaoz U."/>
            <person name="Brodie E.L."/>
            <person name="Williams K.H."/>
            <person name="Hubbard S.S."/>
            <person name="Banfield J.F."/>
        </authorList>
    </citation>
    <scope>NUCLEOTIDE SEQUENCE [LARGE SCALE GENOMIC DNA]</scope>
</reference>
<evidence type="ECO:0000256" key="10">
    <source>
        <dbReference type="ARBA" id="ARBA00049244"/>
    </source>
</evidence>
<dbReference type="CDD" id="cd09898">
    <property type="entry name" value="H3TH_53EXO"/>
    <property type="match status" value="1"/>
</dbReference>
<dbReference type="PANTHER" id="PTHR10133:SF27">
    <property type="entry name" value="DNA POLYMERASE NU"/>
    <property type="match status" value="1"/>
</dbReference>
<dbReference type="SMART" id="SM00475">
    <property type="entry name" value="53EXOc"/>
    <property type="match status" value="1"/>
</dbReference>
<dbReference type="Gene3D" id="3.30.70.370">
    <property type="match status" value="1"/>
</dbReference>
<dbReference type="SUPFAM" id="SSF47807">
    <property type="entry name" value="5' to 3' exonuclease, C-terminal subdomain"/>
    <property type="match status" value="1"/>
</dbReference>
<keyword evidence="8" id="KW-0238">DNA-binding</keyword>
<evidence type="ECO:0000256" key="8">
    <source>
        <dbReference type="ARBA" id="ARBA00023125"/>
    </source>
</evidence>
<accession>A0A1G2V041</accession>
<keyword evidence="5" id="KW-0235">DNA replication</keyword>
<dbReference type="InterPro" id="IPR020046">
    <property type="entry name" value="5-3_exonucl_a-hlix_arch_N"/>
</dbReference>
<keyword evidence="9" id="KW-0234">DNA repair</keyword>
<comment type="caution">
    <text evidence="14">The sequence shown here is derived from an EMBL/GenBank/DDBJ whole genome shotgun (WGS) entry which is preliminary data.</text>
</comment>
<dbReference type="InterPro" id="IPR043502">
    <property type="entry name" value="DNA/RNA_pol_sf"/>
</dbReference>
<dbReference type="SUPFAM" id="SSF88723">
    <property type="entry name" value="PIN domain-like"/>
    <property type="match status" value="1"/>
</dbReference>
<organism evidence="14 15">
    <name type="scientific">Candidatus Zambryskibacteria bacterium RIFOXYC1_FULL_39_10</name>
    <dbReference type="NCBI Taxonomy" id="1802779"/>
    <lineage>
        <taxon>Bacteria</taxon>
        <taxon>Candidatus Zambryskiibacteriota</taxon>
    </lineage>
</organism>
<dbReference type="GO" id="GO:0003677">
    <property type="term" value="F:DNA binding"/>
    <property type="evidence" value="ECO:0007669"/>
    <property type="project" value="UniProtKB-KW"/>
</dbReference>
<evidence type="ECO:0000256" key="1">
    <source>
        <dbReference type="ARBA" id="ARBA00007705"/>
    </source>
</evidence>
<dbReference type="CDD" id="cd09859">
    <property type="entry name" value="PIN_53EXO"/>
    <property type="match status" value="1"/>
</dbReference>
<evidence type="ECO:0000256" key="2">
    <source>
        <dbReference type="ARBA" id="ARBA00012417"/>
    </source>
</evidence>
<dbReference type="CDD" id="cd08637">
    <property type="entry name" value="DNA_pol_A_pol_I_C"/>
    <property type="match status" value="1"/>
</dbReference>
<feature type="compositionally biased region" description="Polar residues" evidence="11">
    <location>
        <begin position="294"/>
        <end position="306"/>
    </location>
</feature>
<protein>
    <recommendedName>
        <fullName evidence="2">DNA-directed DNA polymerase</fullName>
        <ecNumber evidence="2">2.7.7.7</ecNumber>
    </recommendedName>
</protein>
<dbReference type="InterPro" id="IPR019760">
    <property type="entry name" value="DNA-dir_DNA_pol_A_CS"/>
</dbReference>
<dbReference type="SUPFAM" id="SSF56672">
    <property type="entry name" value="DNA/RNA polymerases"/>
    <property type="match status" value="1"/>
</dbReference>
<evidence type="ECO:0000256" key="4">
    <source>
        <dbReference type="ARBA" id="ARBA00022695"/>
    </source>
</evidence>
<evidence type="ECO:0000313" key="15">
    <source>
        <dbReference type="Proteomes" id="UP000177697"/>
    </source>
</evidence>
<dbReference type="PRINTS" id="PR00868">
    <property type="entry name" value="DNAPOLI"/>
</dbReference>
<dbReference type="GO" id="GO:0003887">
    <property type="term" value="F:DNA-directed DNA polymerase activity"/>
    <property type="evidence" value="ECO:0007669"/>
    <property type="project" value="UniProtKB-KW"/>
</dbReference>
<dbReference type="SMART" id="SM00279">
    <property type="entry name" value="HhH2"/>
    <property type="match status" value="1"/>
</dbReference>
<dbReference type="InterPro" id="IPR008918">
    <property type="entry name" value="HhH2"/>
</dbReference>
<dbReference type="InterPro" id="IPR036279">
    <property type="entry name" value="5-3_exonuclease_C_sf"/>
</dbReference>
<keyword evidence="7" id="KW-0239">DNA-directed DNA polymerase</keyword>
<evidence type="ECO:0000259" key="13">
    <source>
        <dbReference type="SMART" id="SM00482"/>
    </source>
</evidence>
<comment type="catalytic activity">
    <reaction evidence="10">
        <text>DNA(n) + a 2'-deoxyribonucleoside 5'-triphosphate = DNA(n+1) + diphosphate</text>
        <dbReference type="Rhea" id="RHEA:22508"/>
        <dbReference type="Rhea" id="RHEA-COMP:17339"/>
        <dbReference type="Rhea" id="RHEA-COMP:17340"/>
        <dbReference type="ChEBI" id="CHEBI:33019"/>
        <dbReference type="ChEBI" id="CHEBI:61560"/>
        <dbReference type="ChEBI" id="CHEBI:173112"/>
        <dbReference type="EC" id="2.7.7.7"/>
    </reaction>
</comment>
<keyword evidence="3" id="KW-0808">Transferase</keyword>
<dbReference type="FunFam" id="1.20.1060.10:FF:000001">
    <property type="entry name" value="DNA polymerase I"/>
    <property type="match status" value="1"/>
</dbReference>
<evidence type="ECO:0000256" key="5">
    <source>
        <dbReference type="ARBA" id="ARBA00022705"/>
    </source>
</evidence>
<evidence type="ECO:0000256" key="3">
    <source>
        <dbReference type="ARBA" id="ARBA00022679"/>
    </source>
</evidence>
<feature type="domain" description="5'-3' exonuclease" evidence="12">
    <location>
        <begin position="1"/>
        <end position="265"/>
    </location>
</feature>
<evidence type="ECO:0000313" key="14">
    <source>
        <dbReference type="EMBL" id="OHB14997.1"/>
    </source>
</evidence>
<dbReference type="PROSITE" id="PS00447">
    <property type="entry name" value="DNA_POLYMERASE_A"/>
    <property type="match status" value="1"/>
</dbReference>
<dbReference type="InterPro" id="IPR002421">
    <property type="entry name" value="5-3_exonuclease"/>
</dbReference>
<dbReference type="FunFam" id="1.10.150.20:FF:000002">
    <property type="entry name" value="DNA polymerase I"/>
    <property type="match status" value="1"/>
</dbReference>
<gene>
    <name evidence="14" type="ORF">A2431_03035</name>
</gene>
<proteinExistence type="inferred from homology"/>
<dbReference type="Pfam" id="PF02739">
    <property type="entry name" value="5_3_exonuc_N"/>
    <property type="match status" value="1"/>
</dbReference>
<dbReference type="InterPro" id="IPR029060">
    <property type="entry name" value="PIN-like_dom_sf"/>
</dbReference>
<name>A0A1G2V041_9BACT</name>
<evidence type="ECO:0000256" key="11">
    <source>
        <dbReference type="SAM" id="MobiDB-lite"/>
    </source>
</evidence>
<feature type="domain" description="DNA-directed DNA polymerase family A palm" evidence="13">
    <location>
        <begin position="535"/>
        <end position="743"/>
    </location>
</feature>
<dbReference type="PANTHER" id="PTHR10133">
    <property type="entry name" value="DNA POLYMERASE I"/>
    <property type="match status" value="1"/>
</dbReference>
<dbReference type="Gene3D" id="3.40.50.1010">
    <property type="entry name" value="5'-nuclease"/>
    <property type="match status" value="1"/>
</dbReference>
<dbReference type="EC" id="2.7.7.7" evidence="2"/>
<dbReference type="FunFam" id="1.10.150.20:FF:000003">
    <property type="entry name" value="DNA polymerase I"/>
    <property type="match status" value="1"/>
</dbReference>
<dbReference type="Gene3D" id="1.20.1060.10">
    <property type="entry name" value="Taq DNA Polymerase, Chain T, domain 4"/>
    <property type="match status" value="1"/>
</dbReference>
<dbReference type="Proteomes" id="UP000177697">
    <property type="component" value="Unassembled WGS sequence"/>
</dbReference>
<dbReference type="InterPro" id="IPR001098">
    <property type="entry name" value="DNA-dir_DNA_pol_A_palm_dom"/>
</dbReference>
<dbReference type="SMART" id="SM00482">
    <property type="entry name" value="POLAc"/>
    <property type="match status" value="1"/>
</dbReference>
<sequence>MLDAHAIIHRAYHALPDFATSKGEPTGALYGLVLMILKIATDLRPDYIVACYDLPKPTYRHEVYEGYKAGRAKTDDNLALQLEKSKEVCDALSIPIYSKEGFEADDMLGTIVEKTKNDKNLEIIIASGDMDTMQLIDKRVKVYTLKKGIKDTILYDEKAVIERFGFQPKLLVDFKGLRGDPSDNIIGIAGIGEKSATDLIKNFGTIEEIYKVLKKNPEKLEAVGIRKGIIELLKEGGEEAKFSKMLATIRRDAPIDFKLPNQKWKEGVDIKAAENLFGVLEFRTMGARLRTTLGATTSPKDNSSVPLPSPASWGRAGDEVKDIEETKVALWVADSNISNPDLEDVLNFAGTDSPEKAKEIIFEELKKREGEFIFEEIEKPLLPIIEKMEKRGVLIDSKFLNDLNKNYSKQLKEIEKKVWQEAGTEFNVSSPKQLGEILFDKLGLTVKYQKKTSTGAKSTKESELQKMKDLHPIIPLILEYRELSKLVSTYIEPIPKMVDESGRLHAKFIQSGTTTGRMASSNPNLQNIPIGSENGKVIRNAFLATKGFDLVAFDYSQIELRIAAFLSQDSKLIEIFKSGKDIHSAVASEVFGVRESEVTKDMRRQAKVINFGILYGMGVNALTQNLGSDRKTAQEFYNTYFEKFNGLAKYLDNTKSEAEKLGYTKTFFGRRRYFEGLKSKLPFIKAAAERMAINAPIQGTSADIIKIAMKKVDDYIVQNKLEDKVYLILQIHDELIFEIESGKINEVLSKIKEIMQNIIPLDKISGVPIIVNSATGPNWGEMSPIEN</sequence>
<dbReference type="Gene3D" id="1.10.150.20">
    <property type="entry name" value="5' to 3' exonuclease, C-terminal subdomain"/>
    <property type="match status" value="2"/>
</dbReference>
<evidence type="ECO:0000256" key="6">
    <source>
        <dbReference type="ARBA" id="ARBA00022763"/>
    </source>
</evidence>
<feature type="region of interest" description="Disordered" evidence="11">
    <location>
        <begin position="294"/>
        <end position="318"/>
    </location>
</feature>
<evidence type="ECO:0000256" key="9">
    <source>
        <dbReference type="ARBA" id="ARBA00023204"/>
    </source>
</evidence>
<keyword evidence="6" id="KW-0227">DNA damage</keyword>
<dbReference type="Pfam" id="PF00476">
    <property type="entry name" value="DNA_pol_A"/>
    <property type="match status" value="1"/>
</dbReference>
<dbReference type="InterPro" id="IPR020045">
    <property type="entry name" value="DNA_polI_H3TH"/>
</dbReference>
<dbReference type="AlphaFoldDB" id="A0A1G2V041"/>
<dbReference type="GO" id="GO:0006302">
    <property type="term" value="P:double-strand break repair"/>
    <property type="evidence" value="ECO:0007669"/>
    <property type="project" value="TreeGrafter"/>
</dbReference>
<dbReference type="GO" id="GO:0006261">
    <property type="term" value="P:DNA-templated DNA replication"/>
    <property type="evidence" value="ECO:0007669"/>
    <property type="project" value="InterPro"/>
</dbReference>
<dbReference type="InterPro" id="IPR002298">
    <property type="entry name" value="DNA_polymerase_A"/>
</dbReference>
<evidence type="ECO:0000256" key="7">
    <source>
        <dbReference type="ARBA" id="ARBA00022932"/>
    </source>
</evidence>
<evidence type="ECO:0000259" key="12">
    <source>
        <dbReference type="SMART" id="SM00475"/>
    </source>
</evidence>
<dbReference type="EMBL" id="MHWW01000011">
    <property type="protein sequence ID" value="OHB14997.1"/>
    <property type="molecule type" value="Genomic_DNA"/>
</dbReference>
<keyword evidence="4" id="KW-0548">Nucleotidyltransferase</keyword>